<name>A0A0F9R538_9ZZZZ</name>
<dbReference type="EMBL" id="LAZR01001455">
    <property type="protein sequence ID" value="KKN44392.1"/>
    <property type="molecule type" value="Genomic_DNA"/>
</dbReference>
<comment type="caution">
    <text evidence="1">The sequence shown here is derived from an EMBL/GenBank/DDBJ whole genome shotgun (WGS) entry which is preliminary data.</text>
</comment>
<gene>
    <name evidence="1" type="ORF">LCGC14_0693880</name>
</gene>
<evidence type="ECO:0000313" key="1">
    <source>
        <dbReference type="EMBL" id="KKN44392.1"/>
    </source>
</evidence>
<reference evidence="1" key="1">
    <citation type="journal article" date="2015" name="Nature">
        <title>Complex archaea that bridge the gap between prokaryotes and eukaryotes.</title>
        <authorList>
            <person name="Spang A."/>
            <person name="Saw J.H."/>
            <person name="Jorgensen S.L."/>
            <person name="Zaremba-Niedzwiedzka K."/>
            <person name="Martijn J."/>
            <person name="Lind A.E."/>
            <person name="van Eijk R."/>
            <person name="Schleper C."/>
            <person name="Guy L."/>
            <person name="Ettema T.J."/>
        </authorList>
    </citation>
    <scope>NUCLEOTIDE SEQUENCE</scope>
</reference>
<organism evidence="1">
    <name type="scientific">marine sediment metagenome</name>
    <dbReference type="NCBI Taxonomy" id="412755"/>
    <lineage>
        <taxon>unclassified sequences</taxon>
        <taxon>metagenomes</taxon>
        <taxon>ecological metagenomes</taxon>
    </lineage>
</organism>
<proteinExistence type="predicted"/>
<sequence>MDIGKIKKVHTNVPRPERAIPVENWPTKKEGERAVPVEIPKREKVEVVR</sequence>
<protein>
    <submittedName>
        <fullName evidence="1">Uncharacterized protein</fullName>
    </submittedName>
</protein>
<accession>A0A0F9R538</accession>
<dbReference type="AlphaFoldDB" id="A0A0F9R538"/>